<name>A0AAV1YDX2_LUPLU</name>
<feature type="compositionally biased region" description="Basic and acidic residues" evidence="3">
    <location>
        <begin position="379"/>
        <end position="397"/>
    </location>
</feature>
<feature type="compositionally biased region" description="Polar residues" evidence="3">
    <location>
        <begin position="924"/>
        <end position="941"/>
    </location>
</feature>
<feature type="compositionally biased region" description="Basic and acidic residues" evidence="3">
    <location>
        <begin position="982"/>
        <end position="997"/>
    </location>
</feature>
<feature type="region of interest" description="Disordered" evidence="3">
    <location>
        <begin position="179"/>
        <end position="204"/>
    </location>
</feature>
<feature type="compositionally biased region" description="Low complexity" evidence="3">
    <location>
        <begin position="910"/>
        <end position="923"/>
    </location>
</feature>
<dbReference type="Pfam" id="PF03398">
    <property type="entry name" value="Ist1"/>
    <property type="match status" value="1"/>
</dbReference>
<comment type="similarity">
    <text evidence="1">Belongs to the IST1 family.</text>
</comment>
<keyword evidence="5" id="KW-1185">Reference proteome</keyword>
<feature type="compositionally biased region" description="Polar residues" evidence="3">
    <location>
        <begin position="258"/>
        <end position="277"/>
    </location>
</feature>
<reference evidence="4 5" key="1">
    <citation type="submission" date="2024-03" db="EMBL/GenBank/DDBJ databases">
        <authorList>
            <person name="Martinez-Hernandez J."/>
        </authorList>
    </citation>
    <scope>NUCLEOTIDE SEQUENCE [LARGE SCALE GENOMIC DNA]</scope>
</reference>
<feature type="compositionally biased region" description="Basic and acidic residues" evidence="3">
    <location>
        <begin position="440"/>
        <end position="457"/>
    </location>
</feature>
<evidence type="ECO:0000256" key="3">
    <source>
        <dbReference type="SAM" id="MobiDB-lite"/>
    </source>
</evidence>
<comment type="caution">
    <text evidence="4">The sequence shown here is derived from an EMBL/GenBank/DDBJ whole genome shotgun (WGS) entry which is preliminary data.</text>
</comment>
<feature type="compositionally biased region" description="Polar residues" evidence="3">
    <location>
        <begin position="1148"/>
        <end position="1160"/>
    </location>
</feature>
<gene>
    <name evidence="4" type="ORF">LLUT_LOCUS33287</name>
</gene>
<organism evidence="4 5">
    <name type="scientific">Lupinus luteus</name>
    <name type="common">European yellow lupine</name>
    <dbReference type="NCBI Taxonomy" id="3873"/>
    <lineage>
        <taxon>Eukaryota</taxon>
        <taxon>Viridiplantae</taxon>
        <taxon>Streptophyta</taxon>
        <taxon>Embryophyta</taxon>
        <taxon>Tracheophyta</taxon>
        <taxon>Spermatophyta</taxon>
        <taxon>Magnoliopsida</taxon>
        <taxon>eudicotyledons</taxon>
        <taxon>Gunneridae</taxon>
        <taxon>Pentapetalae</taxon>
        <taxon>rosids</taxon>
        <taxon>fabids</taxon>
        <taxon>Fabales</taxon>
        <taxon>Fabaceae</taxon>
        <taxon>Papilionoideae</taxon>
        <taxon>50 kb inversion clade</taxon>
        <taxon>genistoids sensu lato</taxon>
        <taxon>core genistoids</taxon>
        <taxon>Genisteae</taxon>
        <taxon>Lupinus</taxon>
    </lineage>
</organism>
<evidence type="ECO:0000313" key="4">
    <source>
        <dbReference type="EMBL" id="CAL0332227.1"/>
    </source>
</evidence>
<feature type="compositionally biased region" description="Polar residues" evidence="3">
    <location>
        <begin position="369"/>
        <end position="378"/>
    </location>
</feature>
<dbReference type="EMBL" id="CAXHTB010000024">
    <property type="protein sequence ID" value="CAL0332227.1"/>
    <property type="molecule type" value="Genomic_DNA"/>
</dbReference>
<feature type="compositionally biased region" description="Polar residues" evidence="3">
    <location>
        <begin position="229"/>
        <end position="247"/>
    </location>
</feature>
<accession>A0AAV1YDX2</accession>
<dbReference type="PANTHER" id="PTHR12161:SF13">
    <property type="entry name" value="REGULATOR OF VPS4 ACTIVITY IN THE MVB PATHWAY PROTEIN"/>
    <property type="match status" value="1"/>
</dbReference>
<dbReference type="Proteomes" id="UP001497480">
    <property type="component" value="Unassembled WGS sequence"/>
</dbReference>
<evidence type="ECO:0000256" key="2">
    <source>
        <dbReference type="SAM" id="Coils"/>
    </source>
</evidence>
<feature type="compositionally biased region" description="Basic and acidic residues" evidence="3">
    <location>
        <begin position="278"/>
        <end position="287"/>
    </location>
</feature>
<evidence type="ECO:0000313" key="5">
    <source>
        <dbReference type="Proteomes" id="UP001497480"/>
    </source>
</evidence>
<feature type="coiled-coil region" evidence="2">
    <location>
        <begin position="29"/>
        <end position="56"/>
    </location>
</feature>
<sequence>MSSMLHRSFKPVKCKTALKLAVSRMKIFKNKKEGEVRKLRKELAQLLQSGQELTARIRVEHVIREEKLMAAYDLVEIYCELIVARLPIIESQKNCPIDLKEAISSVIFASPRLSDIPELVDVRKQITSKYGKEFVSAAIELRPDCGVNRLLVEKLSAKAPDGPTKMKILTAVAEENNIKWEPNPFGENDGKSSEDLLVGPNNFENASYVEPSQVHVLPVHDEKAPPNLRVSSQTKPTHDTSTNSYEYNASGAARKVGGNQSTSEMSSPQIRPSGTGSQEKDFRDSNSENRSAFSMGKQNWNMEFKDAASAAQAAAESAEHASMAARAAAELSNREYMTRQYSSGSHSSHVSKFGEAPQEYDFHGDKHISTGSVNNNTFQRRDSGARNEQITAREHDNPVGAPSEHYRTSHENTVKLAPSASLSSSGDKHISTGSVNNTFHRRDSGAHNEQITAREQDNPVGAPSEYYRTSHENMVKRAPSASLSSSGDEHISTGYVNNNSFHRRDSGARNEHITAREQDDPVGAPSEYYRTNHENTVKRAPSASLSSSGSFGDNPFAHGSQMADTYQHNDSFEQENSDLHKMDIKKEASSTGVNFMTGLHSDDDLNTENSYHIRDATPFTQSRKASSSHLISTSYDHNQNLNSYDQEMGNKAVEDIFDTIERNTQTITMEANSYNDTSVAFDDSGSEDDNYKFDFENKYKGERSSLFFSSPGSKSQVDPLENTSSWRHRQYIDERESSSIAQSHSSVVSEKLTISAISSEKEDLEPVNFDDSEDAVSDSELNLVNSLVSGTSDYRISAIDQSENHEALESSARNAKNVGSDRKTWVSPSSVGSDSVEEQFEKKVEINTMSDKTFGFGELRIKQSSQLPDTIKYTETLEESHTENDMGLNYGMLKGGFRNKAHKRPPYIKNTSNENSSSLSDISVQNESSFPTVRTSISSDAPVQDKYMREVSTGNRSVGLRNTPSDFDSHDAVSNSQVKPTSTHDPRMQKEQSEAKKKSSSRASSTYFDSDINNSEDETPKLSSASLTHPVSGMSRRKSTPSKSGTGLNLDNAPSYKASVTSGTRLGWNSSRVSHESDNQKASYMMKSSENLGSTQPGSAEHAASIPISEPNRSPHEKIIKSSARVQPSSSFPKAAIPDSEEGKEASKSLSSDGDTTPSKQKVAHVHPKLPDCDFITAHFLSLKKDRQ</sequence>
<keyword evidence="2" id="KW-0175">Coiled coil</keyword>
<protein>
    <submittedName>
        <fullName evidence="4">Uncharacterized protein</fullName>
    </submittedName>
</protein>
<feature type="compositionally biased region" description="Basic and acidic residues" evidence="3">
    <location>
        <begin position="502"/>
        <end position="519"/>
    </location>
</feature>
<feature type="compositionally biased region" description="Polar residues" evidence="3">
    <location>
        <begin position="1058"/>
        <end position="1072"/>
    </location>
</feature>
<dbReference type="Gene3D" id="1.20.1260.60">
    <property type="entry name" value="Vacuolar protein sorting-associated protein Ist1"/>
    <property type="match status" value="1"/>
</dbReference>
<dbReference type="GO" id="GO:0015031">
    <property type="term" value="P:protein transport"/>
    <property type="evidence" value="ECO:0007669"/>
    <property type="project" value="InterPro"/>
</dbReference>
<feature type="region of interest" description="Disordered" evidence="3">
    <location>
        <begin position="221"/>
        <end position="292"/>
    </location>
</feature>
<feature type="compositionally biased region" description="Polar residues" evidence="3">
    <location>
        <begin position="420"/>
        <end position="438"/>
    </location>
</feature>
<evidence type="ECO:0000256" key="1">
    <source>
        <dbReference type="ARBA" id="ARBA00005536"/>
    </source>
</evidence>
<dbReference type="InterPro" id="IPR005061">
    <property type="entry name" value="Ist1"/>
</dbReference>
<feature type="region of interest" description="Disordered" evidence="3">
    <location>
        <begin position="803"/>
        <end position="832"/>
    </location>
</feature>
<proteinExistence type="inferred from homology"/>
<dbReference type="AlphaFoldDB" id="A0AAV1YDX2"/>
<feature type="compositionally biased region" description="Polar residues" evidence="3">
    <location>
        <begin position="1080"/>
        <end position="1098"/>
    </location>
</feature>
<feature type="compositionally biased region" description="Polar residues" evidence="3">
    <location>
        <begin position="952"/>
        <end position="981"/>
    </location>
</feature>
<feature type="region of interest" description="Disordered" evidence="3">
    <location>
        <begin position="360"/>
        <end position="562"/>
    </location>
</feature>
<feature type="compositionally biased region" description="Basic and acidic residues" evidence="3">
    <location>
        <begin position="404"/>
        <end position="413"/>
    </location>
</feature>
<dbReference type="PANTHER" id="PTHR12161">
    <property type="entry name" value="IST1 FAMILY MEMBER"/>
    <property type="match status" value="1"/>
</dbReference>
<feature type="region of interest" description="Disordered" evidence="3">
    <location>
        <begin position="901"/>
        <end position="1169"/>
    </location>
</feature>
<dbReference type="InterPro" id="IPR042277">
    <property type="entry name" value="IST1-like"/>
</dbReference>
<dbReference type="FunFam" id="1.20.1260.60:FF:000003">
    <property type="entry name" value="IST1-like protein isoform A"/>
    <property type="match status" value="1"/>
</dbReference>